<gene>
    <name evidence="1" type="ORF">GGQ96_001393</name>
</gene>
<keyword evidence="2" id="KW-1185">Reference proteome</keyword>
<dbReference type="Proteomes" id="UP000574769">
    <property type="component" value="Unassembled WGS sequence"/>
</dbReference>
<dbReference type="AlphaFoldDB" id="A0A7W7AHS3"/>
<name>A0A7W7AHS3_9SPHN</name>
<evidence type="ECO:0000313" key="2">
    <source>
        <dbReference type="Proteomes" id="UP000574769"/>
    </source>
</evidence>
<comment type="caution">
    <text evidence="1">The sequence shown here is derived from an EMBL/GenBank/DDBJ whole genome shotgun (WGS) entry which is preliminary data.</text>
</comment>
<evidence type="ECO:0008006" key="3">
    <source>
        <dbReference type="Google" id="ProtNLM"/>
    </source>
</evidence>
<accession>A0A7W7AHS3</accession>
<dbReference type="EMBL" id="JACHNY010000002">
    <property type="protein sequence ID" value="MBB4617273.1"/>
    <property type="molecule type" value="Genomic_DNA"/>
</dbReference>
<reference evidence="1 2" key="1">
    <citation type="submission" date="2020-08" db="EMBL/GenBank/DDBJ databases">
        <title>Genomic Encyclopedia of Type Strains, Phase IV (KMG-IV): sequencing the most valuable type-strain genomes for metagenomic binning, comparative biology and taxonomic classification.</title>
        <authorList>
            <person name="Goeker M."/>
        </authorList>
    </citation>
    <scope>NUCLEOTIDE SEQUENCE [LARGE SCALE GENOMIC DNA]</scope>
    <source>
        <strain evidence="1 2">DSM 15867</strain>
    </source>
</reference>
<sequence>MTRRDLQWRAGGFALLASSCAMGLALDGSSAIILFFPLALLGLPLLIHGKRVGQLLRAERRGHGHTADIVHAARVRRRRPVGGRVEHRHARTER</sequence>
<evidence type="ECO:0000313" key="1">
    <source>
        <dbReference type="EMBL" id="MBB4617273.1"/>
    </source>
</evidence>
<organism evidence="1 2">
    <name type="scientific">Sphingomonas abaci</name>
    <dbReference type="NCBI Taxonomy" id="237611"/>
    <lineage>
        <taxon>Bacteria</taxon>
        <taxon>Pseudomonadati</taxon>
        <taxon>Pseudomonadota</taxon>
        <taxon>Alphaproteobacteria</taxon>
        <taxon>Sphingomonadales</taxon>
        <taxon>Sphingomonadaceae</taxon>
        <taxon>Sphingomonas</taxon>
    </lineage>
</organism>
<dbReference type="RefSeq" id="WP_184112917.1">
    <property type="nucleotide sequence ID" value="NZ_JACHNY010000002.1"/>
</dbReference>
<protein>
    <recommendedName>
        <fullName evidence="3">Lipoprotein</fullName>
    </recommendedName>
</protein>
<proteinExistence type="predicted"/>
<dbReference type="PROSITE" id="PS51257">
    <property type="entry name" value="PROKAR_LIPOPROTEIN"/>
    <property type="match status" value="1"/>
</dbReference>